<evidence type="ECO:0000313" key="2">
    <source>
        <dbReference type="EMBL" id="MBK7673327.1"/>
    </source>
</evidence>
<feature type="transmembrane region" description="Helical" evidence="1">
    <location>
        <begin position="342"/>
        <end position="362"/>
    </location>
</feature>
<evidence type="ECO:0000256" key="1">
    <source>
        <dbReference type="SAM" id="Phobius"/>
    </source>
</evidence>
<gene>
    <name evidence="2" type="ORF">IPJ27_00360</name>
</gene>
<dbReference type="EMBL" id="JADJMH010000001">
    <property type="protein sequence ID" value="MBK7673327.1"/>
    <property type="molecule type" value="Genomic_DNA"/>
</dbReference>
<reference evidence="2 3" key="1">
    <citation type="submission" date="2020-10" db="EMBL/GenBank/DDBJ databases">
        <title>Connecting structure to function with the recovery of over 1000 high-quality activated sludge metagenome-assembled genomes encoding full-length rRNA genes using long-read sequencing.</title>
        <authorList>
            <person name="Singleton C.M."/>
            <person name="Petriglieri F."/>
            <person name="Kristensen J.M."/>
            <person name="Kirkegaard R.H."/>
            <person name="Michaelsen T.Y."/>
            <person name="Andersen M.H."/>
            <person name="Karst S.M."/>
            <person name="Dueholm M.S."/>
            <person name="Nielsen P.H."/>
            <person name="Albertsen M."/>
        </authorList>
    </citation>
    <scope>NUCLEOTIDE SEQUENCE [LARGE SCALE GENOMIC DNA]</scope>
    <source>
        <strain evidence="2">EsbW_18-Q3-R4-48_BATAC.285</strain>
    </source>
</reference>
<proteinExistence type="predicted"/>
<feature type="transmembrane region" description="Helical" evidence="1">
    <location>
        <begin position="368"/>
        <end position="386"/>
    </location>
</feature>
<name>A0A935UE87_9PROT</name>
<feature type="transmembrane region" description="Helical" evidence="1">
    <location>
        <begin position="257"/>
        <end position="277"/>
    </location>
</feature>
<feature type="transmembrane region" description="Helical" evidence="1">
    <location>
        <begin position="85"/>
        <end position="107"/>
    </location>
</feature>
<keyword evidence="1" id="KW-0472">Membrane</keyword>
<feature type="transmembrane region" description="Helical" evidence="1">
    <location>
        <begin position="36"/>
        <end position="53"/>
    </location>
</feature>
<comment type="caution">
    <text evidence="2">The sequence shown here is derived from an EMBL/GenBank/DDBJ whole genome shotgun (WGS) entry which is preliminary data.</text>
</comment>
<protein>
    <submittedName>
        <fullName evidence="2">Uncharacterized protein</fullName>
    </submittedName>
</protein>
<evidence type="ECO:0000313" key="3">
    <source>
        <dbReference type="Proteomes" id="UP000697998"/>
    </source>
</evidence>
<feature type="transmembrane region" description="Helical" evidence="1">
    <location>
        <begin position="119"/>
        <end position="141"/>
    </location>
</feature>
<accession>A0A935UE87</accession>
<dbReference type="Proteomes" id="UP000697998">
    <property type="component" value="Unassembled WGS sequence"/>
</dbReference>
<organism evidence="2 3">
    <name type="scientific">Candidatus Accumulibacter proximus</name>
    <dbReference type="NCBI Taxonomy" id="2954385"/>
    <lineage>
        <taxon>Bacteria</taxon>
        <taxon>Pseudomonadati</taxon>
        <taxon>Pseudomonadota</taxon>
        <taxon>Betaproteobacteria</taxon>
        <taxon>Candidatus Accumulibacter</taxon>
    </lineage>
</organism>
<keyword evidence="1" id="KW-1133">Transmembrane helix</keyword>
<feature type="transmembrane region" description="Helical" evidence="1">
    <location>
        <begin position="225"/>
        <end position="245"/>
    </location>
</feature>
<dbReference type="AlphaFoldDB" id="A0A935UE87"/>
<keyword evidence="1" id="KW-0812">Transmembrane</keyword>
<sequence length="397" mass="42430">MSQQTHDTPLPAPVAFALYFMLSDLATTFLKLGSPWGQGLLGALFGLLISRFLPVDRFAFPVLIALLTVACDSLFGQVGRYTPSLYLYVLSNATTGMAIAFATALSLRRGEREPTDQPPWTLVSLGYALFPLISQWVSMLLGQLEQHVFGESREVPADAYYVYWFLVSLCASAAPGWLVARGLGADKIASESDPGPVVGVGSAALVALFVFGLGDSLMDLPRNRAIEIILAISTVASGCVAARYLYTEAAISKAKAVGISSIWLIAAAIAIAAWLLLAPEVGSPLDYERFPPPPPPPFGGDIGYYDNPSDFSLFYLAWSALGIGAACSLVSCLLMSPDILRAVKTATAVAVAFQVAAMLTLLLAGRNFGTLALGWGCCAYFCAQLMERFHRSERFLA</sequence>
<feature type="transmembrane region" description="Helical" evidence="1">
    <location>
        <begin position="195"/>
        <end position="213"/>
    </location>
</feature>
<feature type="transmembrane region" description="Helical" evidence="1">
    <location>
        <begin position="161"/>
        <end position="183"/>
    </location>
</feature>
<feature type="transmembrane region" description="Helical" evidence="1">
    <location>
        <begin position="60"/>
        <end position="79"/>
    </location>
</feature>
<feature type="transmembrane region" description="Helical" evidence="1">
    <location>
        <begin position="313"/>
        <end position="335"/>
    </location>
</feature>